<sequence>MLGLILLYWIGKYFFKLAEEYNKNKWGFAILGVVTYYAGIIIFSFIFGIVIELTSPGAIDNINETLLGLMMLPFGILSCYVLYKYLEKTWKKNLPVNEIDQIGS</sequence>
<dbReference type="RefSeq" id="WP_320556309.1">
    <property type="nucleotide sequence ID" value="NZ_JAXDAE010000012.1"/>
</dbReference>
<feature type="transmembrane region" description="Helical" evidence="1">
    <location>
        <begin position="26"/>
        <end position="51"/>
    </location>
</feature>
<reference evidence="2 3" key="1">
    <citation type="submission" date="2023-11" db="EMBL/GenBank/DDBJ databases">
        <title>Winogradskyella pelagius sp. nov., isolated from coastal sediment.</title>
        <authorList>
            <person name="Li F."/>
        </authorList>
    </citation>
    <scope>NUCLEOTIDE SEQUENCE [LARGE SCALE GENOMIC DNA]</scope>
    <source>
        <strain evidence="2 3">KCTC 23502</strain>
    </source>
</reference>
<dbReference type="EMBL" id="JAXDAE010000012">
    <property type="protein sequence ID" value="MDY2587956.1"/>
    <property type="molecule type" value="Genomic_DNA"/>
</dbReference>
<keyword evidence="3" id="KW-1185">Reference proteome</keyword>
<keyword evidence="1" id="KW-1133">Transmembrane helix</keyword>
<proteinExistence type="predicted"/>
<gene>
    <name evidence="2" type="ORF">SNF14_11450</name>
</gene>
<keyword evidence="1" id="KW-0472">Membrane</keyword>
<feature type="transmembrane region" description="Helical" evidence="1">
    <location>
        <begin position="66"/>
        <end position="83"/>
    </location>
</feature>
<dbReference type="Proteomes" id="UP001285855">
    <property type="component" value="Unassembled WGS sequence"/>
</dbReference>
<evidence type="ECO:0000313" key="2">
    <source>
        <dbReference type="EMBL" id="MDY2587956.1"/>
    </source>
</evidence>
<keyword evidence="1" id="KW-0812">Transmembrane</keyword>
<comment type="caution">
    <text evidence="2">The sequence shown here is derived from an EMBL/GenBank/DDBJ whole genome shotgun (WGS) entry which is preliminary data.</text>
</comment>
<name>A0ABU5EST3_9FLAO</name>
<protein>
    <submittedName>
        <fullName evidence="2">Uncharacterized protein</fullName>
    </submittedName>
</protein>
<accession>A0ABU5EST3</accession>
<organism evidence="2 3">
    <name type="scientific">Winogradskyella aquimaris</name>
    <dbReference type="NCBI Taxonomy" id="864074"/>
    <lineage>
        <taxon>Bacteria</taxon>
        <taxon>Pseudomonadati</taxon>
        <taxon>Bacteroidota</taxon>
        <taxon>Flavobacteriia</taxon>
        <taxon>Flavobacteriales</taxon>
        <taxon>Flavobacteriaceae</taxon>
        <taxon>Winogradskyella</taxon>
    </lineage>
</organism>
<evidence type="ECO:0000313" key="3">
    <source>
        <dbReference type="Proteomes" id="UP001285855"/>
    </source>
</evidence>
<evidence type="ECO:0000256" key="1">
    <source>
        <dbReference type="SAM" id="Phobius"/>
    </source>
</evidence>